<dbReference type="InterPro" id="IPR045518">
    <property type="entry name" value="2EXR"/>
</dbReference>
<name>A0A9W4UEK6_9PLEO</name>
<evidence type="ECO:0000313" key="3">
    <source>
        <dbReference type="Proteomes" id="UP001152607"/>
    </source>
</evidence>
<evidence type="ECO:0000313" key="2">
    <source>
        <dbReference type="EMBL" id="CAI6333582.1"/>
    </source>
</evidence>
<gene>
    <name evidence="2" type="ORF">PDIGIT_LOCUS6628</name>
</gene>
<dbReference type="OrthoDB" id="3800252at2759"/>
<dbReference type="AlphaFoldDB" id="A0A9W4UEK6"/>
<comment type="caution">
    <text evidence="2">The sequence shown here is derived from an EMBL/GenBank/DDBJ whole genome shotgun (WGS) entry which is preliminary data.</text>
</comment>
<keyword evidence="3" id="KW-1185">Reference proteome</keyword>
<dbReference type="Pfam" id="PF20150">
    <property type="entry name" value="2EXR"/>
    <property type="match status" value="1"/>
</dbReference>
<dbReference type="Proteomes" id="UP001152607">
    <property type="component" value="Unassembled WGS sequence"/>
</dbReference>
<organism evidence="2 3">
    <name type="scientific">Periconia digitata</name>
    <dbReference type="NCBI Taxonomy" id="1303443"/>
    <lineage>
        <taxon>Eukaryota</taxon>
        <taxon>Fungi</taxon>
        <taxon>Dikarya</taxon>
        <taxon>Ascomycota</taxon>
        <taxon>Pezizomycotina</taxon>
        <taxon>Dothideomycetes</taxon>
        <taxon>Pleosporomycetidae</taxon>
        <taxon>Pleosporales</taxon>
        <taxon>Massarineae</taxon>
        <taxon>Periconiaceae</taxon>
        <taxon>Periconia</taxon>
    </lineage>
</organism>
<protein>
    <recommendedName>
        <fullName evidence="1">2EXR domain-containing protein</fullName>
    </recommendedName>
</protein>
<dbReference type="EMBL" id="CAOQHR010000004">
    <property type="protein sequence ID" value="CAI6333582.1"/>
    <property type="molecule type" value="Genomic_DNA"/>
</dbReference>
<accession>A0A9W4UEK6</accession>
<sequence length="282" mass="32178">MKRSQYSPSLTTILAVMDTLNKTPEQDSQFRYFPMLAAELRNQIWELSLPVTTNPGLSPYKPGCWIASGTAVPGLAIEFAHDRLRPILFQLPMAHVNHEARSIALTFARQQGLKLYRHGERGPIYTRHFDPKKDAMFIGEDQLVTVLVDFDNRLSEPDLIRRTVETVSFVEKIAIPKSCIQSMLPKMPAVMELFYYTRTLLTVVGSTPPDHANLTQWEFFGVPGAICRWSHTWRRFEWSSDDGRLDCVISRWEIPVGALEEFSSNNTGVLEIRPVRAVRNTV</sequence>
<evidence type="ECO:0000259" key="1">
    <source>
        <dbReference type="Pfam" id="PF20150"/>
    </source>
</evidence>
<proteinExistence type="predicted"/>
<feature type="domain" description="2EXR" evidence="1">
    <location>
        <begin position="30"/>
        <end position="134"/>
    </location>
</feature>
<reference evidence="2" key="1">
    <citation type="submission" date="2023-01" db="EMBL/GenBank/DDBJ databases">
        <authorList>
            <person name="Van Ghelder C."/>
            <person name="Rancurel C."/>
        </authorList>
    </citation>
    <scope>NUCLEOTIDE SEQUENCE</scope>
    <source>
        <strain evidence="2">CNCM I-4278</strain>
    </source>
</reference>